<proteinExistence type="predicted"/>
<reference evidence="1 2" key="1">
    <citation type="journal article" date="2024" name="Ann. Entomol. Soc. Am.">
        <title>Genomic analyses of the southern and eastern yellowjacket wasps (Hymenoptera: Vespidae) reveal evolutionary signatures of social life.</title>
        <authorList>
            <person name="Catto M.A."/>
            <person name="Caine P.B."/>
            <person name="Orr S.E."/>
            <person name="Hunt B.G."/>
            <person name="Goodisman M.A.D."/>
        </authorList>
    </citation>
    <scope>NUCLEOTIDE SEQUENCE [LARGE SCALE GENOMIC DNA]</scope>
    <source>
        <strain evidence="1">233</strain>
        <tissue evidence="1">Head and thorax</tissue>
    </source>
</reference>
<evidence type="ECO:0000313" key="1">
    <source>
        <dbReference type="EMBL" id="KAL2713709.1"/>
    </source>
</evidence>
<gene>
    <name evidence="1" type="ORF">V1478_016266</name>
</gene>
<dbReference type="AlphaFoldDB" id="A0ABD1ZZB8"/>
<dbReference type="Proteomes" id="UP001607302">
    <property type="component" value="Unassembled WGS sequence"/>
</dbReference>
<organism evidence="1 2">
    <name type="scientific">Vespula squamosa</name>
    <name type="common">Southern yellow jacket</name>
    <name type="synonym">Wasp</name>
    <dbReference type="NCBI Taxonomy" id="30214"/>
    <lineage>
        <taxon>Eukaryota</taxon>
        <taxon>Metazoa</taxon>
        <taxon>Ecdysozoa</taxon>
        <taxon>Arthropoda</taxon>
        <taxon>Hexapoda</taxon>
        <taxon>Insecta</taxon>
        <taxon>Pterygota</taxon>
        <taxon>Neoptera</taxon>
        <taxon>Endopterygota</taxon>
        <taxon>Hymenoptera</taxon>
        <taxon>Apocrita</taxon>
        <taxon>Aculeata</taxon>
        <taxon>Vespoidea</taxon>
        <taxon>Vespidae</taxon>
        <taxon>Vespinae</taxon>
        <taxon>Vespula</taxon>
    </lineage>
</organism>
<protein>
    <submittedName>
        <fullName evidence="1">Uncharacterized protein</fullName>
    </submittedName>
</protein>
<comment type="caution">
    <text evidence="1">The sequence shown here is derived from an EMBL/GenBank/DDBJ whole genome shotgun (WGS) entry which is preliminary data.</text>
</comment>
<sequence>MPSPPAVYNVITVASTIAIDSSGRWHRSQIFEDYSSIRYSRRKQLHELPVIAKQHPYTIWHPEATLFASLIRHVVYACTRPVSVYSHTGTRKRQSHIIYTSKLDCVVVLAEPTVFHGQKTIEGHMRKTQRKEMILRLQLCNDQPKSASFPEASKQASKAKIRNYTVGDFLFAGRLMEQQTWLTRTRFCSNCVEIIRIRKRSNFRTVVLTDDIKAQLSARDSRKDPQAIVVCSLSKLESGQLRLRMEISFQKEETTISKKSFKERLVIKLVRFQRFLELIYPNQNEKKQRNKELSFRMDIDFKYVQDDEEDEDDDY</sequence>
<dbReference type="EMBL" id="JAUDFV010000157">
    <property type="protein sequence ID" value="KAL2713709.1"/>
    <property type="molecule type" value="Genomic_DNA"/>
</dbReference>
<accession>A0ABD1ZZB8</accession>
<evidence type="ECO:0000313" key="2">
    <source>
        <dbReference type="Proteomes" id="UP001607302"/>
    </source>
</evidence>
<keyword evidence="2" id="KW-1185">Reference proteome</keyword>
<name>A0ABD1ZZB8_VESSQ</name>